<dbReference type="Gene3D" id="3.30.830.10">
    <property type="entry name" value="Metalloenzyme, LuxS/M16 peptidase-like"/>
    <property type="match status" value="2"/>
</dbReference>
<dbReference type="Pfam" id="PF22456">
    <property type="entry name" value="PqqF-like_C_4"/>
    <property type="match status" value="1"/>
</dbReference>
<dbReference type="EMBL" id="DAAVHT010000043">
    <property type="protein sequence ID" value="HAF4696436.1"/>
    <property type="molecule type" value="Genomic_DNA"/>
</dbReference>
<dbReference type="AlphaFoldDB" id="A0A747SM20"/>
<dbReference type="EC" id="3.4.24.55" evidence="4"/>
<feature type="domain" description="Peptidase M16 middle/third" evidence="2">
    <location>
        <begin position="2"/>
        <end position="172"/>
    </location>
</feature>
<accession>A0A747SM20</accession>
<dbReference type="GO" id="GO:0046872">
    <property type="term" value="F:metal ion binding"/>
    <property type="evidence" value="ECO:0007669"/>
    <property type="project" value="UniProtKB-KW"/>
</dbReference>
<dbReference type="SUPFAM" id="SSF63411">
    <property type="entry name" value="LuxS/MPP-like metallohydrolase"/>
    <property type="match status" value="2"/>
</dbReference>
<keyword evidence="1" id="KW-0479">Metal-binding</keyword>
<dbReference type="InterPro" id="IPR011249">
    <property type="entry name" value="Metalloenz_LuxS/M16"/>
</dbReference>
<dbReference type="NCBIfam" id="NF011681">
    <property type="entry name" value="PRK15101.1"/>
    <property type="match status" value="1"/>
</dbReference>
<reference evidence="4" key="1">
    <citation type="journal article" date="2018" name="Genome Biol.">
        <title>SKESA: strategic k-mer extension for scrupulous assemblies.</title>
        <authorList>
            <person name="Souvorov A."/>
            <person name="Agarwala R."/>
            <person name="Lipman D.J."/>
        </authorList>
    </citation>
    <scope>NUCLEOTIDE SEQUENCE</scope>
    <source>
        <strain evidence="4">MA.SE08/24</strain>
    </source>
</reference>
<reference evidence="4" key="2">
    <citation type="submission" date="2020-02" db="EMBL/GenBank/DDBJ databases">
        <authorList>
            <consortium name="NCBI Pathogen Detection Project"/>
        </authorList>
    </citation>
    <scope>NUCLEOTIDE SEQUENCE</scope>
    <source>
        <strain evidence="4">MA.SE08/24</strain>
    </source>
</reference>
<feature type="non-terminal residue" evidence="4">
    <location>
        <position position="1"/>
    </location>
</feature>
<dbReference type="Pfam" id="PF16187">
    <property type="entry name" value="Peptidase_M16_M"/>
    <property type="match status" value="1"/>
</dbReference>
<dbReference type="InterPro" id="IPR032632">
    <property type="entry name" value="Peptidase_M16_M"/>
</dbReference>
<comment type="caution">
    <text evidence="4">The sequence shown here is derived from an EMBL/GenBank/DDBJ whole genome shotgun (WGS) entry which is preliminary data.</text>
</comment>
<gene>
    <name evidence="4" type="ORF">G8N98_004758</name>
</gene>
<protein>
    <submittedName>
        <fullName evidence="4">Pitrilysin</fullName>
        <ecNumber evidence="4">3.4.24.55</ecNumber>
    </submittedName>
</protein>
<evidence type="ECO:0000259" key="3">
    <source>
        <dbReference type="Pfam" id="PF22456"/>
    </source>
</evidence>
<evidence type="ECO:0000256" key="1">
    <source>
        <dbReference type="ARBA" id="ARBA00022723"/>
    </source>
</evidence>
<keyword evidence="4" id="KW-0378">Hydrolase</keyword>
<sequence length="459" mass="51467">SPYIPDDFTLVKNDKNYVRPELIVDKADLRVVYAPSRYFASEPKADVSVVLRNPQAMDSARNQVLFALNDYLAGMALDQLSNQAAVGGISFSTNANNGLMVTANGYTQRLPQLFLALLEGYFSYDATEEQLAQAKSWYTQMMDSAEKGKAYEQAIMPVQMISQVPYFSRDERRALLPSITLKEVMAYRNALKTGARPEFLVIGNMSEAQATSLAQDVQKQLAANGSTWCRNKDVVVEKKQSVIFEKAGSSTDSALAAVFVPVGYDEYVSAAYSAMLGQIVQPWFYNQLRTEEQLGYAVFAFPMSVGRQWGMGFLLQSNDKQPSYLWQRYQAFFPDAEAKLRAMKPEEFAQIQQAIITQMRQAPQTLGEEASRLSKDFDRGNMRFDSRDKIIAQIKLLTPQKLADFFHQAVVEPQGMAILSQIAGSQNGKAEYVHPTGWKVWDNVSALQQTLPLMSEKNE</sequence>
<organism evidence="4">
    <name type="scientific">Salmonella enterica</name>
    <name type="common">Salmonella choleraesuis</name>
    <dbReference type="NCBI Taxonomy" id="28901"/>
    <lineage>
        <taxon>Bacteria</taxon>
        <taxon>Pseudomonadati</taxon>
        <taxon>Pseudomonadota</taxon>
        <taxon>Gammaproteobacteria</taxon>
        <taxon>Enterobacterales</taxon>
        <taxon>Enterobacteriaceae</taxon>
        <taxon>Salmonella</taxon>
    </lineage>
</organism>
<dbReference type="PANTHER" id="PTHR43690">
    <property type="entry name" value="NARDILYSIN"/>
    <property type="match status" value="1"/>
</dbReference>
<dbReference type="PANTHER" id="PTHR43690:SF18">
    <property type="entry name" value="INSULIN-DEGRADING ENZYME-RELATED"/>
    <property type="match status" value="1"/>
</dbReference>
<feature type="domain" description="Coenzyme PQQ synthesis protein F-like C-terminal lobe" evidence="3">
    <location>
        <begin position="275"/>
        <end position="373"/>
    </location>
</feature>
<evidence type="ECO:0000313" key="4">
    <source>
        <dbReference type="EMBL" id="HAF4696436.1"/>
    </source>
</evidence>
<evidence type="ECO:0000259" key="2">
    <source>
        <dbReference type="Pfam" id="PF16187"/>
    </source>
</evidence>
<dbReference type="InterPro" id="IPR050626">
    <property type="entry name" value="Peptidase_M16"/>
</dbReference>
<proteinExistence type="predicted"/>
<name>A0A747SM20_SALER</name>
<dbReference type="InterPro" id="IPR054734">
    <property type="entry name" value="PqqF-like_C_4"/>
</dbReference>
<dbReference type="GO" id="GO:0004222">
    <property type="term" value="F:metalloendopeptidase activity"/>
    <property type="evidence" value="ECO:0007669"/>
    <property type="project" value="UniProtKB-EC"/>
</dbReference>